<dbReference type="HOGENOM" id="CLU_2717729_0_0_5"/>
<name>C7C981_METED</name>
<dbReference type="Proteomes" id="UP000008070">
    <property type="component" value="Chromosome"/>
</dbReference>
<evidence type="ECO:0000313" key="1">
    <source>
        <dbReference type="EMBL" id="CAX22047.1"/>
    </source>
</evidence>
<protein>
    <submittedName>
        <fullName evidence="1">Uncharacterized protein</fullName>
    </submittedName>
</protein>
<dbReference type="EMBL" id="FP103042">
    <property type="protein sequence ID" value="CAX22047.1"/>
    <property type="molecule type" value="Genomic_DNA"/>
</dbReference>
<organism evidence="1 2">
    <name type="scientific">Methylorubrum extorquens (strain DSM 6343 / CIP 106787 / DM4)</name>
    <name type="common">Methylobacterium extorquens</name>
    <dbReference type="NCBI Taxonomy" id="661410"/>
    <lineage>
        <taxon>Bacteria</taxon>
        <taxon>Pseudomonadati</taxon>
        <taxon>Pseudomonadota</taxon>
        <taxon>Alphaproteobacteria</taxon>
        <taxon>Hyphomicrobiales</taxon>
        <taxon>Methylobacteriaceae</taxon>
        <taxon>Methylorubrum</taxon>
    </lineage>
</organism>
<dbReference type="KEGG" id="mdi:METDI0384"/>
<evidence type="ECO:0000313" key="2">
    <source>
        <dbReference type="Proteomes" id="UP000008070"/>
    </source>
</evidence>
<proteinExistence type="predicted"/>
<sequence length="72" mass="8039">MCWSRPDPAGRRAPVKMSECSEIPPPVTLLAPDGVNAVYRRFSPRTEVYFIDQSWRPLNEAVNATRARPGPG</sequence>
<dbReference type="AlphaFoldDB" id="C7C981"/>
<reference evidence="2" key="1">
    <citation type="journal article" date="2009" name="PLoS ONE">
        <title>Methylobacterium genome sequences: a reference blueprint to investigate microbial metabolism of C1 compounds from natural and industrial sources.</title>
        <authorList>
            <person name="Vuilleumier S."/>
            <person name="Chistoserdova L."/>
            <person name="Lee M.-C."/>
            <person name="Bringel F."/>
            <person name="Lajus A."/>
            <person name="Zhou Y."/>
            <person name="Gourion B."/>
            <person name="Barbe V."/>
            <person name="Chang J."/>
            <person name="Cruveiller S."/>
            <person name="Dossat C."/>
            <person name="Gillett W."/>
            <person name="Gruffaz C."/>
            <person name="Haugen E."/>
            <person name="Hourcade E."/>
            <person name="Levy R."/>
            <person name="Mangenot S."/>
            <person name="Muller E."/>
            <person name="Nadalig T."/>
            <person name="Pagni M."/>
            <person name="Penny C."/>
            <person name="Peyraud R."/>
            <person name="Robinson D.G."/>
            <person name="Roche D."/>
            <person name="Rouy Z."/>
            <person name="Saenampechek C."/>
            <person name="Salvignol G."/>
            <person name="Vallenet D."/>
            <person name="Wu Z."/>
            <person name="Marx C.J."/>
            <person name="Vorholt J.A."/>
            <person name="Olson M.V."/>
            <person name="Kaul R."/>
            <person name="Weissenbach J."/>
            <person name="Medigue C."/>
            <person name="Lidstrom M.E."/>
        </authorList>
    </citation>
    <scope>NUCLEOTIDE SEQUENCE [LARGE SCALE GENOMIC DNA]</scope>
    <source>
        <strain evidence="2">DSM 6343 / CIP 106787 / DM4</strain>
    </source>
</reference>
<accession>C7C981</accession>
<gene>
    <name evidence="1" type="ORF">METD_I0384</name>
</gene>